<protein>
    <submittedName>
        <fullName evidence="2">Uncharacterized protein</fullName>
    </submittedName>
</protein>
<feature type="compositionally biased region" description="Polar residues" evidence="1">
    <location>
        <begin position="1"/>
        <end position="18"/>
    </location>
</feature>
<sequence>MKNAWQENNVSESPNIFETANGPKPQPYDEHYGVLCSSIEQPSPGCLRQHNLGRLLGGLDWVIRILYTPYTTTALVVIELFCPRGLIETGRSPGEMNDCHVIQGETDSPKMGLERTLNNFRADGERSGSPCGEVVCLQF</sequence>
<dbReference type="AlphaFoldDB" id="A0A8A1MHX9"/>
<reference evidence="2" key="1">
    <citation type="submission" date="2021-01" db="EMBL/GenBank/DDBJ databases">
        <title>Chromosome-level genome assembly of a human fungal pathogen reveals clustering of transcriptionally co-regulated genes.</title>
        <authorList>
            <person name="Voorhies M."/>
            <person name="Cohen S."/>
            <person name="Shea T.P."/>
            <person name="Petrus S."/>
            <person name="Munoz J.F."/>
            <person name="Poplawski S."/>
            <person name="Goldman W.E."/>
            <person name="Michael T."/>
            <person name="Cuomo C.A."/>
            <person name="Sil A."/>
            <person name="Beyhan S."/>
        </authorList>
    </citation>
    <scope>NUCLEOTIDE SEQUENCE</scope>
    <source>
        <strain evidence="2">WU24</strain>
    </source>
</reference>
<evidence type="ECO:0000313" key="3">
    <source>
        <dbReference type="Proteomes" id="UP000663671"/>
    </source>
</evidence>
<dbReference type="VEuPathDB" id="FungiDB:I7I51_01791"/>
<proteinExistence type="predicted"/>
<gene>
    <name evidence="2" type="ORF">I7I51_01791</name>
</gene>
<accession>A0A8A1MHX9</accession>
<evidence type="ECO:0000256" key="1">
    <source>
        <dbReference type="SAM" id="MobiDB-lite"/>
    </source>
</evidence>
<feature type="region of interest" description="Disordered" evidence="1">
    <location>
        <begin position="1"/>
        <end position="24"/>
    </location>
</feature>
<name>A0A8A1MHX9_AJECA</name>
<evidence type="ECO:0000313" key="2">
    <source>
        <dbReference type="EMBL" id="QSS64720.1"/>
    </source>
</evidence>
<dbReference type="EMBL" id="CP069114">
    <property type="protein sequence ID" value="QSS64720.1"/>
    <property type="molecule type" value="Genomic_DNA"/>
</dbReference>
<dbReference type="Proteomes" id="UP000663671">
    <property type="component" value="Chromosome 1"/>
</dbReference>
<organism evidence="2 3">
    <name type="scientific">Ajellomyces capsulatus</name>
    <name type="common">Darling's disease fungus</name>
    <name type="synonym">Histoplasma capsulatum</name>
    <dbReference type="NCBI Taxonomy" id="5037"/>
    <lineage>
        <taxon>Eukaryota</taxon>
        <taxon>Fungi</taxon>
        <taxon>Dikarya</taxon>
        <taxon>Ascomycota</taxon>
        <taxon>Pezizomycotina</taxon>
        <taxon>Eurotiomycetes</taxon>
        <taxon>Eurotiomycetidae</taxon>
        <taxon>Onygenales</taxon>
        <taxon>Ajellomycetaceae</taxon>
        <taxon>Histoplasma</taxon>
    </lineage>
</organism>